<protein>
    <submittedName>
        <fullName evidence="2">Uncharacterized protein</fullName>
    </submittedName>
</protein>
<feature type="compositionally biased region" description="Basic and acidic residues" evidence="1">
    <location>
        <begin position="97"/>
        <end position="109"/>
    </location>
</feature>
<evidence type="ECO:0000313" key="3">
    <source>
        <dbReference type="Proteomes" id="UP000023152"/>
    </source>
</evidence>
<name>X6L7W2_RETFI</name>
<proteinExistence type="predicted"/>
<feature type="non-terminal residue" evidence="2">
    <location>
        <position position="188"/>
    </location>
</feature>
<organism evidence="2 3">
    <name type="scientific">Reticulomyxa filosa</name>
    <dbReference type="NCBI Taxonomy" id="46433"/>
    <lineage>
        <taxon>Eukaryota</taxon>
        <taxon>Sar</taxon>
        <taxon>Rhizaria</taxon>
        <taxon>Retaria</taxon>
        <taxon>Foraminifera</taxon>
        <taxon>Monothalamids</taxon>
        <taxon>Reticulomyxidae</taxon>
        <taxon>Reticulomyxa</taxon>
    </lineage>
</organism>
<comment type="caution">
    <text evidence="2">The sequence shown here is derived from an EMBL/GenBank/DDBJ whole genome shotgun (WGS) entry which is preliminary data.</text>
</comment>
<reference evidence="2 3" key="1">
    <citation type="journal article" date="2013" name="Curr. Biol.">
        <title>The Genome of the Foraminiferan Reticulomyxa filosa.</title>
        <authorList>
            <person name="Glockner G."/>
            <person name="Hulsmann N."/>
            <person name="Schleicher M."/>
            <person name="Noegel A.A."/>
            <person name="Eichinger L."/>
            <person name="Gallinger C."/>
            <person name="Pawlowski J."/>
            <person name="Sierra R."/>
            <person name="Euteneuer U."/>
            <person name="Pillet L."/>
            <person name="Moustafa A."/>
            <person name="Platzer M."/>
            <person name="Groth M."/>
            <person name="Szafranski K."/>
            <person name="Schliwa M."/>
        </authorList>
    </citation>
    <scope>NUCLEOTIDE SEQUENCE [LARGE SCALE GENOMIC DNA]</scope>
</reference>
<dbReference type="AlphaFoldDB" id="X6L7W2"/>
<feature type="region of interest" description="Disordered" evidence="1">
    <location>
        <begin position="97"/>
        <end position="144"/>
    </location>
</feature>
<evidence type="ECO:0000313" key="2">
    <source>
        <dbReference type="EMBL" id="ETN98007.1"/>
    </source>
</evidence>
<evidence type="ECO:0000256" key="1">
    <source>
        <dbReference type="SAM" id="MobiDB-lite"/>
    </source>
</evidence>
<sequence length="188" mass="22418">YLPQVLIQLIVRFINEEAKNWEKHFKGMFRLFEHLLPLLPLKQKAVILQRFFDSILLADTSSSLPSQTTHDQMDETIKQKVEKELLRICAGDKLWKRKDDKDEDKKNKDNDEDGDKPMANAEQKKEDNNNNNNNNNNEDKEKEEKKYKLFLEQLYKMIEQLKPQVADDNNMLYCRACIRVLSQMEKWN</sequence>
<dbReference type="EMBL" id="ASPP01047944">
    <property type="protein sequence ID" value="ETN98007.1"/>
    <property type="molecule type" value="Genomic_DNA"/>
</dbReference>
<dbReference type="Proteomes" id="UP000023152">
    <property type="component" value="Unassembled WGS sequence"/>
</dbReference>
<gene>
    <name evidence="2" type="ORF">RFI_39515</name>
</gene>
<feature type="non-terminal residue" evidence="2">
    <location>
        <position position="1"/>
    </location>
</feature>
<keyword evidence="3" id="KW-1185">Reference proteome</keyword>
<accession>X6L7W2</accession>